<dbReference type="RefSeq" id="WP_098686103.1">
    <property type="nucleotide sequence ID" value="NZ_NVDU01000104.1"/>
</dbReference>
<name>A0A9X7GB17_BACTU</name>
<sequence>MRFSEKFELPNHDQANFAFVNIRVDWDNKLFIDPTRIAAEDGEWFVRCNEIVQDFFNTVFDLYREGHTQEARQYFQSSGESNEVFLGYTEGFPGGKGNSEESLAKIFDYVHEKGLLTDRIVGKLEDFYLFIPDFGEDLLSDLVASLIKAELVEFTQEQCRIHNIELSVPFEYQHWDHINHSWENMAAELPGFDGHPVVLVPKQILVSHYLYSAPRYWLQAVSLWRQEKHREENSDLHQNRKAKQKFASKKDIDALERRDQGLDQKPYLINMTRENLDLIRGFRVNINYAQRGTNSNEMSDEQLERFIRDSYGATIIE</sequence>
<reference evidence="1 2" key="1">
    <citation type="submission" date="2017-09" db="EMBL/GenBank/DDBJ databases">
        <title>Large-scale bioinformatics analysis of Bacillus genomes uncovers conserved roles of natural products in bacterial physiology.</title>
        <authorList>
            <consortium name="Agbiome Team Llc"/>
            <person name="Bleich R.M."/>
            <person name="Grubbs K.J."/>
            <person name="Santa Maria K.C."/>
            <person name="Allen S.E."/>
            <person name="Farag S."/>
            <person name="Shank E.A."/>
            <person name="Bowers A."/>
        </authorList>
    </citation>
    <scope>NUCLEOTIDE SEQUENCE [LARGE SCALE GENOMIC DNA]</scope>
    <source>
        <strain evidence="1 2">AFS060060</strain>
    </source>
</reference>
<proteinExistence type="predicted"/>
<gene>
    <name evidence="1" type="ORF">COK99_30145</name>
</gene>
<evidence type="ECO:0000313" key="2">
    <source>
        <dbReference type="Proteomes" id="UP000223366"/>
    </source>
</evidence>
<comment type="caution">
    <text evidence="1">The sequence shown here is derived from an EMBL/GenBank/DDBJ whole genome shotgun (WGS) entry which is preliminary data.</text>
</comment>
<protein>
    <submittedName>
        <fullName evidence="1">Uncharacterized protein</fullName>
    </submittedName>
</protein>
<evidence type="ECO:0000313" key="1">
    <source>
        <dbReference type="EMBL" id="PFV24472.1"/>
    </source>
</evidence>
<dbReference type="AlphaFoldDB" id="A0A9X7GB17"/>
<dbReference type="Proteomes" id="UP000223366">
    <property type="component" value="Unassembled WGS sequence"/>
</dbReference>
<organism evidence="1 2">
    <name type="scientific">Bacillus thuringiensis</name>
    <dbReference type="NCBI Taxonomy" id="1428"/>
    <lineage>
        <taxon>Bacteria</taxon>
        <taxon>Bacillati</taxon>
        <taxon>Bacillota</taxon>
        <taxon>Bacilli</taxon>
        <taxon>Bacillales</taxon>
        <taxon>Bacillaceae</taxon>
        <taxon>Bacillus</taxon>
        <taxon>Bacillus cereus group</taxon>
    </lineage>
</organism>
<dbReference type="EMBL" id="NVDU01000104">
    <property type="protein sequence ID" value="PFV24472.1"/>
    <property type="molecule type" value="Genomic_DNA"/>
</dbReference>
<accession>A0A9X7GB17</accession>